<dbReference type="InterPro" id="IPR002525">
    <property type="entry name" value="Transp_IS110-like_N"/>
</dbReference>
<keyword evidence="1" id="KW-1133">Transmembrane helix</keyword>
<feature type="domain" description="Transposase IS116/IS110/IS902 C-terminal" evidence="3">
    <location>
        <begin position="201"/>
        <end position="287"/>
    </location>
</feature>
<feature type="domain" description="Transposase IS110-like N-terminal" evidence="2">
    <location>
        <begin position="7"/>
        <end position="135"/>
    </location>
</feature>
<evidence type="ECO:0000313" key="5">
    <source>
        <dbReference type="Proteomes" id="UP000700732"/>
    </source>
</evidence>
<protein>
    <submittedName>
        <fullName evidence="4">Transposase</fullName>
    </submittedName>
</protein>
<dbReference type="Pfam" id="PF02371">
    <property type="entry name" value="Transposase_20"/>
    <property type="match status" value="1"/>
</dbReference>
<dbReference type="InterPro" id="IPR003346">
    <property type="entry name" value="Transposase_20"/>
</dbReference>
<keyword evidence="1" id="KW-0472">Membrane</keyword>
<dbReference type="Pfam" id="PF01548">
    <property type="entry name" value="DEDD_Tnp_IS110"/>
    <property type="match status" value="1"/>
</dbReference>
<evidence type="ECO:0000259" key="2">
    <source>
        <dbReference type="Pfam" id="PF01548"/>
    </source>
</evidence>
<dbReference type="EMBL" id="VFIA01000075">
    <property type="protein sequence ID" value="MBC3795039.1"/>
    <property type="molecule type" value="Genomic_DNA"/>
</dbReference>
<sequence length="333" mass="37764">MPFDFFLGIDVAKQTLDYAFIDQQGNLKAQGQIPNAQRPIELLLEELHQRFNMEPVTTLICLEHTGIYSNHLLEVLTRPDYRVWLESGKQIRYSMRVHRVKTDSADALNIVRYAQRHQAQARLWKPEPKLLTSLRSRLLLAVNTLKQPLKEAKPFVDKGIVRSLEKASANSLKALEKDLEAVNCQIETLIKRDPELNRLFHLLTSIVGIGAVTATSLILATKAFTDGKTAKQFACYAGVAPFPYQSGSSIRGRTRVSPMADKHMKTLLHLSAITAIRAKGEVQDYYQQKVKEGKNKMAVLNAVRNKLILRAYAVVSKNQEYDKTYTYTNSNHR</sequence>
<dbReference type="PANTHER" id="PTHR33055:SF3">
    <property type="entry name" value="PUTATIVE TRANSPOSASE FOR IS117-RELATED"/>
    <property type="match status" value="1"/>
</dbReference>
<dbReference type="RefSeq" id="WP_186742144.1">
    <property type="nucleotide sequence ID" value="NZ_VFIA01000075.1"/>
</dbReference>
<reference evidence="4 5" key="1">
    <citation type="submission" date="2019-06" db="EMBL/GenBank/DDBJ databases">
        <title>Spirosoma utsteinense sp. nov. isolated from Antarctic ice-free soils.</title>
        <authorList>
            <person name="Tahon G."/>
        </authorList>
    </citation>
    <scope>NUCLEOTIDE SEQUENCE [LARGE SCALE GENOMIC DNA]</scope>
    <source>
        <strain evidence="4 5">LMG 31447</strain>
    </source>
</reference>
<keyword evidence="5" id="KW-1185">Reference proteome</keyword>
<proteinExistence type="predicted"/>
<organism evidence="4 5">
    <name type="scientific">Spirosoma utsteinense</name>
    <dbReference type="NCBI Taxonomy" id="2585773"/>
    <lineage>
        <taxon>Bacteria</taxon>
        <taxon>Pseudomonadati</taxon>
        <taxon>Bacteroidota</taxon>
        <taxon>Cytophagia</taxon>
        <taxon>Cytophagales</taxon>
        <taxon>Cytophagaceae</taxon>
        <taxon>Spirosoma</taxon>
    </lineage>
</organism>
<dbReference type="NCBIfam" id="NF033542">
    <property type="entry name" value="transpos_IS110"/>
    <property type="match status" value="1"/>
</dbReference>
<gene>
    <name evidence="4" type="ORF">FH603_5571</name>
</gene>
<feature type="transmembrane region" description="Helical" evidence="1">
    <location>
        <begin position="199"/>
        <end position="221"/>
    </location>
</feature>
<evidence type="ECO:0000259" key="3">
    <source>
        <dbReference type="Pfam" id="PF02371"/>
    </source>
</evidence>
<dbReference type="Proteomes" id="UP000700732">
    <property type="component" value="Unassembled WGS sequence"/>
</dbReference>
<accession>A0ABR6WEV0</accession>
<name>A0ABR6WEV0_9BACT</name>
<evidence type="ECO:0000313" key="4">
    <source>
        <dbReference type="EMBL" id="MBC3795039.1"/>
    </source>
</evidence>
<dbReference type="InterPro" id="IPR047650">
    <property type="entry name" value="Transpos_IS110"/>
</dbReference>
<keyword evidence="1" id="KW-0812">Transmembrane</keyword>
<comment type="caution">
    <text evidence="4">The sequence shown here is derived from an EMBL/GenBank/DDBJ whole genome shotgun (WGS) entry which is preliminary data.</text>
</comment>
<evidence type="ECO:0000256" key="1">
    <source>
        <dbReference type="SAM" id="Phobius"/>
    </source>
</evidence>
<dbReference type="PANTHER" id="PTHR33055">
    <property type="entry name" value="TRANSPOSASE FOR INSERTION SEQUENCE ELEMENT IS1111A"/>
    <property type="match status" value="1"/>
</dbReference>